<reference evidence="3" key="1">
    <citation type="submission" date="2017-09" db="EMBL/GenBank/DDBJ databases">
        <title>Depth-based differentiation of microbial function through sediment-hosted aquifers and enrichment of novel symbionts in the deep terrestrial subsurface.</title>
        <authorList>
            <person name="Probst A.J."/>
            <person name="Ladd B."/>
            <person name="Jarett J.K."/>
            <person name="Geller-Mcgrath D.E."/>
            <person name="Sieber C.M.K."/>
            <person name="Emerson J.B."/>
            <person name="Anantharaman K."/>
            <person name="Thomas B.C."/>
            <person name="Malmstrom R."/>
            <person name="Stieglmeier M."/>
            <person name="Klingl A."/>
            <person name="Woyke T."/>
            <person name="Ryan C.M."/>
            <person name="Banfield J.F."/>
        </authorList>
    </citation>
    <scope>NUCLEOTIDE SEQUENCE [LARGE SCALE GENOMIC DNA]</scope>
</reference>
<accession>A0A2M8L4N1</accession>
<keyword evidence="1" id="KW-0812">Transmembrane</keyword>
<dbReference type="Proteomes" id="UP000229500">
    <property type="component" value="Unassembled WGS sequence"/>
</dbReference>
<gene>
    <name evidence="2" type="ORF">COU96_03295</name>
</gene>
<keyword evidence="1" id="KW-1133">Transmembrane helix</keyword>
<dbReference type="AlphaFoldDB" id="A0A2M8L4N1"/>
<comment type="caution">
    <text evidence="2">The sequence shown here is derived from an EMBL/GenBank/DDBJ whole genome shotgun (WGS) entry which is preliminary data.</text>
</comment>
<proteinExistence type="predicted"/>
<protein>
    <submittedName>
        <fullName evidence="2">Uncharacterized protein</fullName>
    </submittedName>
</protein>
<dbReference type="EMBL" id="PFEL01000123">
    <property type="protein sequence ID" value="PJE68527.1"/>
    <property type="molecule type" value="Genomic_DNA"/>
</dbReference>
<organism evidence="2 3">
    <name type="scientific">Candidatus Shapirobacteria bacterium CG10_big_fil_rev_8_21_14_0_10_38_14</name>
    <dbReference type="NCBI Taxonomy" id="1974483"/>
    <lineage>
        <taxon>Bacteria</taxon>
        <taxon>Candidatus Shapironibacteriota</taxon>
    </lineage>
</organism>
<keyword evidence="1" id="KW-0472">Membrane</keyword>
<evidence type="ECO:0000313" key="2">
    <source>
        <dbReference type="EMBL" id="PJE68527.1"/>
    </source>
</evidence>
<feature type="transmembrane region" description="Helical" evidence="1">
    <location>
        <begin position="169"/>
        <end position="198"/>
    </location>
</feature>
<evidence type="ECO:0000256" key="1">
    <source>
        <dbReference type="SAM" id="Phobius"/>
    </source>
</evidence>
<name>A0A2M8L4N1_9BACT</name>
<evidence type="ECO:0000313" key="3">
    <source>
        <dbReference type="Proteomes" id="UP000229500"/>
    </source>
</evidence>
<sequence length="203" mass="23810">MLALIDPAIVYADMVVPGTKSVSWCYEISNMDQYPDYVFFTYVDWPMAGIEVIKTEKCFYFYKLSKAILCAAKRENSGEKEIRDLDNFIENNRKRSFLDDIKNNPKIACSKFLLLPYGTVGENNPLDSVVRTLKIFSLTKNRLMVWQTKTTYTYEDGTSKTKIFSFRDYLWVFWQLVNFWYIVLPALSMTGIIVILFLRKIKK</sequence>